<evidence type="ECO:0000256" key="1">
    <source>
        <dbReference type="SAM" id="Phobius"/>
    </source>
</evidence>
<organism evidence="2 3">
    <name type="scientific">Candidatus Zambryskibacteria bacterium RIFCSPLOWO2_01_FULL_35_19</name>
    <dbReference type="NCBI Taxonomy" id="1802757"/>
    <lineage>
        <taxon>Bacteria</taxon>
        <taxon>Candidatus Zambryskiibacteriota</taxon>
    </lineage>
</organism>
<keyword evidence="1" id="KW-0812">Transmembrane</keyword>
<evidence type="ECO:0000313" key="2">
    <source>
        <dbReference type="EMBL" id="OHB01139.1"/>
    </source>
</evidence>
<protein>
    <submittedName>
        <fullName evidence="2">Uncharacterized protein</fullName>
    </submittedName>
</protein>
<dbReference type="AlphaFoldDB" id="A0A1G2TVG3"/>
<dbReference type="Proteomes" id="UP000178404">
    <property type="component" value="Unassembled WGS sequence"/>
</dbReference>
<accession>A0A1G2TVG3</accession>
<sequence>MTTVVVFSSSLFIATAMVIIKAIELRRGKINFLLALFRKFDSHSDKFVASSKFMALQLIQSIRYIILIQVKIVCKKLLTKVEQKIANEYKIRQSTLMGQKKITNKGSVSFYLRKITEQKSSIGKGKIED</sequence>
<reference evidence="2 3" key="1">
    <citation type="journal article" date="2016" name="Nat. Commun.">
        <title>Thousands of microbial genomes shed light on interconnected biogeochemical processes in an aquifer system.</title>
        <authorList>
            <person name="Anantharaman K."/>
            <person name="Brown C.T."/>
            <person name="Hug L.A."/>
            <person name="Sharon I."/>
            <person name="Castelle C.J."/>
            <person name="Probst A.J."/>
            <person name="Thomas B.C."/>
            <person name="Singh A."/>
            <person name="Wilkins M.J."/>
            <person name="Karaoz U."/>
            <person name="Brodie E.L."/>
            <person name="Williams K.H."/>
            <person name="Hubbard S.S."/>
            <person name="Banfield J.F."/>
        </authorList>
    </citation>
    <scope>NUCLEOTIDE SEQUENCE [LARGE SCALE GENOMIC DNA]</scope>
</reference>
<name>A0A1G2TVG3_9BACT</name>
<gene>
    <name evidence="2" type="ORF">A3A90_02750</name>
</gene>
<keyword evidence="1" id="KW-1133">Transmembrane helix</keyword>
<feature type="transmembrane region" description="Helical" evidence="1">
    <location>
        <begin position="6"/>
        <end position="23"/>
    </location>
</feature>
<keyword evidence="1" id="KW-0472">Membrane</keyword>
<dbReference type="EMBL" id="MHWA01000020">
    <property type="protein sequence ID" value="OHB01139.1"/>
    <property type="molecule type" value="Genomic_DNA"/>
</dbReference>
<comment type="caution">
    <text evidence="2">The sequence shown here is derived from an EMBL/GenBank/DDBJ whole genome shotgun (WGS) entry which is preliminary data.</text>
</comment>
<proteinExistence type="predicted"/>
<evidence type="ECO:0000313" key="3">
    <source>
        <dbReference type="Proteomes" id="UP000178404"/>
    </source>
</evidence>